<gene>
    <name evidence="1" type="ORF">J8TS2_23570</name>
</gene>
<name>A0ABQ4KJA3_9BACI</name>
<keyword evidence="2" id="KW-1185">Reference proteome</keyword>
<reference evidence="1 2" key="1">
    <citation type="submission" date="2021-03" db="EMBL/GenBank/DDBJ databases">
        <title>Antimicrobial resistance genes in bacteria isolated from Japanese honey, and their potential for conferring macrolide and lincosamide resistance in the American foulbrood pathogen Paenibacillus larvae.</title>
        <authorList>
            <person name="Okamoto M."/>
            <person name="Kumagai M."/>
            <person name="Kanamori H."/>
            <person name="Takamatsu D."/>
        </authorList>
    </citation>
    <scope>NUCLEOTIDE SEQUENCE [LARGE SCALE GENOMIC DNA]</scope>
    <source>
        <strain evidence="1 2">J8TS2</strain>
    </source>
</reference>
<sequence length="63" mass="7370">MVENGQENDEGFKKSAEIRKVEGKLSVSAYVNKELLHTLSKKISEFMNRTSHLKDTKFNNRWK</sequence>
<protein>
    <submittedName>
        <fullName evidence="1">Uncharacterized protein</fullName>
    </submittedName>
</protein>
<comment type="caution">
    <text evidence="1">The sequence shown here is derived from an EMBL/GenBank/DDBJ whole genome shotgun (WGS) entry which is preliminary data.</text>
</comment>
<dbReference type="EMBL" id="BORB01000018">
    <property type="protein sequence ID" value="GIN58038.1"/>
    <property type="molecule type" value="Genomic_DNA"/>
</dbReference>
<accession>A0ABQ4KJA3</accession>
<proteinExistence type="predicted"/>
<organism evidence="1 2">
    <name type="scientific">Lederbergia ruris</name>
    <dbReference type="NCBI Taxonomy" id="217495"/>
    <lineage>
        <taxon>Bacteria</taxon>
        <taxon>Bacillati</taxon>
        <taxon>Bacillota</taxon>
        <taxon>Bacilli</taxon>
        <taxon>Bacillales</taxon>
        <taxon>Bacillaceae</taxon>
        <taxon>Lederbergia</taxon>
    </lineage>
</organism>
<dbReference type="Proteomes" id="UP000679950">
    <property type="component" value="Unassembled WGS sequence"/>
</dbReference>
<evidence type="ECO:0000313" key="2">
    <source>
        <dbReference type="Proteomes" id="UP000679950"/>
    </source>
</evidence>
<evidence type="ECO:0000313" key="1">
    <source>
        <dbReference type="EMBL" id="GIN58038.1"/>
    </source>
</evidence>